<name>A0A514CNB2_9BACT</name>
<dbReference type="PROSITE" id="PS52016">
    <property type="entry name" value="TONB_DEPENDENT_REC_3"/>
    <property type="match status" value="1"/>
</dbReference>
<evidence type="ECO:0000256" key="7">
    <source>
        <dbReference type="PROSITE-ProRule" id="PRU01360"/>
    </source>
</evidence>
<keyword evidence="9" id="KW-0675">Receptor</keyword>
<evidence type="ECO:0000256" key="4">
    <source>
        <dbReference type="ARBA" id="ARBA00022692"/>
    </source>
</evidence>
<dbReference type="NCBIfam" id="TIGR04057">
    <property type="entry name" value="SusC_RagA_signa"/>
    <property type="match status" value="1"/>
</dbReference>
<comment type="similarity">
    <text evidence="7">Belongs to the TonB-dependent receptor family.</text>
</comment>
<keyword evidence="4 7" id="KW-0812">Transmembrane</keyword>
<dbReference type="OrthoDB" id="9768177at2"/>
<evidence type="ECO:0000256" key="6">
    <source>
        <dbReference type="ARBA" id="ARBA00023237"/>
    </source>
</evidence>
<dbReference type="FunFam" id="2.170.130.10:FF:000003">
    <property type="entry name" value="SusC/RagA family TonB-linked outer membrane protein"/>
    <property type="match status" value="1"/>
</dbReference>
<dbReference type="Pfam" id="PF07715">
    <property type="entry name" value="Plug"/>
    <property type="match status" value="1"/>
</dbReference>
<dbReference type="NCBIfam" id="TIGR04056">
    <property type="entry name" value="OMP_RagA_SusC"/>
    <property type="match status" value="1"/>
</dbReference>
<reference evidence="9 10" key="1">
    <citation type="submission" date="2019-06" db="EMBL/GenBank/DDBJ databases">
        <title>Echinicola alkalisoli sp. nov. isolated from saline soil.</title>
        <authorList>
            <person name="Sun J.-Q."/>
            <person name="Xu L."/>
        </authorList>
    </citation>
    <scope>NUCLEOTIDE SEQUENCE [LARGE SCALE GENOMIC DNA]</scope>
    <source>
        <strain evidence="9 10">LN3S3</strain>
    </source>
</reference>
<dbReference type="Gene3D" id="2.40.170.20">
    <property type="entry name" value="TonB-dependent receptor, beta-barrel domain"/>
    <property type="match status" value="1"/>
</dbReference>
<keyword evidence="5 7" id="KW-0472">Membrane</keyword>
<evidence type="ECO:0000256" key="5">
    <source>
        <dbReference type="ARBA" id="ARBA00023136"/>
    </source>
</evidence>
<proteinExistence type="inferred from homology"/>
<keyword evidence="10" id="KW-1185">Reference proteome</keyword>
<dbReference type="KEGG" id="echi:FKX85_20680"/>
<dbReference type="InterPro" id="IPR023997">
    <property type="entry name" value="TonB-dep_OMP_SusC/RagA_CS"/>
</dbReference>
<evidence type="ECO:0000259" key="8">
    <source>
        <dbReference type="Pfam" id="PF07715"/>
    </source>
</evidence>
<keyword evidence="6 7" id="KW-0998">Cell outer membrane</keyword>
<dbReference type="InterPro" id="IPR008969">
    <property type="entry name" value="CarboxyPept-like_regulatory"/>
</dbReference>
<dbReference type="Gene3D" id="2.170.130.10">
    <property type="entry name" value="TonB-dependent receptor, plug domain"/>
    <property type="match status" value="1"/>
</dbReference>
<dbReference type="InterPro" id="IPR023996">
    <property type="entry name" value="TonB-dep_OMP_SusC/RagA"/>
</dbReference>
<dbReference type="InterPro" id="IPR036942">
    <property type="entry name" value="Beta-barrel_TonB_sf"/>
</dbReference>
<comment type="subcellular location">
    <subcellularLocation>
        <location evidence="1 7">Cell outer membrane</location>
        <topology evidence="1 7">Multi-pass membrane protein</topology>
    </subcellularLocation>
</comment>
<evidence type="ECO:0000313" key="9">
    <source>
        <dbReference type="EMBL" id="QDH81312.1"/>
    </source>
</evidence>
<protein>
    <submittedName>
        <fullName evidence="9">TonB-dependent receptor</fullName>
    </submittedName>
</protein>
<dbReference type="InterPro" id="IPR039426">
    <property type="entry name" value="TonB-dep_rcpt-like"/>
</dbReference>
<organism evidence="9 10">
    <name type="scientific">Echinicola soli</name>
    <dbReference type="NCBI Taxonomy" id="2591634"/>
    <lineage>
        <taxon>Bacteria</taxon>
        <taxon>Pseudomonadati</taxon>
        <taxon>Bacteroidota</taxon>
        <taxon>Cytophagia</taxon>
        <taxon>Cytophagales</taxon>
        <taxon>Cyclobacteriaceae</taxon>
        <taxon>Echinicola</taxon>
    </lineage>
</organism>
<dbReference type="Proteomes" id="UP000316614">
    <property type="component" value="Chromosome"/>
</dbReference>
<dbReference type="EMBL" id="CP041253">
    <property type="protein sequence ID" value="QDH81312.1"/>
    <property type="molecule type" value="Genomic_DNA"/>
</dbReference>
<accession>A0A514CNB2</accession>
<dbReference type="Gene3D" id="2.60.40.1120">
    <property type="entry name" value="Carboxypeptidase-like, regulatory domain"/>
    <property type="match status" value="1"/>
</dbReference>
<dbReference type="Pfam" id="PF13715">
    <property type="entry name" value="CarbopepD_reg_2"/>
    <property type="match status" value="1"/>
</dbReference>
<dbReference type="GO" id="GO:0009279">
    <property type="term" value="C:cell outer membrane"/>
    <property type="evidence" value="ECO:0007669"/>
    <property type="project" value="UniProtKB-SubCell"/>
</dbReference>
<gene>
    <name evidence="9" type="ORF">FKX85_20680</name>
</gene>
<evidence type="ECO:0000256" key="2">
    <source>
        <dbReference type="ARBA" id="ARBA00022448"/>
    </source>
</evidence>
<dbReference type="SUPFAM" id="SSF49464">
    <property type="entry name" value="Carboxypeptidase regulatory domain-like"/>
    <property type="match status" value="1"/>
</dbReference>
<sequence length="1129" mass="125647">MHLPLLIKVKHWLMRLFYSVFISCLLCTSLMAGSVKGQDLGATRVSVQSQYSNLKQVIAAIESQTNFLFTYKGDIHPKKIEVSLPSGEATLREILEVISQETDLGFMQVNSMIAIKDKESLGVRKEEKQSQLYEGTVYDGKTNETLPGATVLIKGTSKGTVTDINGHFSLEAEEGQILKVSSLGYKSKEVLLKNNVQLNIYLGEDTKALEEVVVVGFGEQKKVNMTGAVEMVTSEDLENRPTTNTSNLLQGMMPGLVVTNYTAMPGQDNGSVRIRGISSINSSNPLVIIDGIEGNMNILNPDDIESVSVLKDAASAAVYGSRGANGVILITTKSGQLKSAPQININSYYGIQKPFRMPKMLGSVQYMELQNEAMRNVGQSETYSEEDIQKVIDGSDPNFSANTDWIDAIYKNSAPQYQANVSISGGGENLGYLMSYGHLDQEGVVVGDAYASQRDNVRLKLNTTLLDKLDINANVGYIDRIYHSPQWSTTGTGGVIRGAMNISPLVPVRYTNGEWGYGGGANNPVAIATDGGSNIFSSQEFTGNFTGEIDLLKNLSIKGQYGLVMSNSRRETLVRKVEHRHPDTGEVLWFNVEENSLSIRDYVNRYQNLLAQMDYHKSWGDHHFTGLMAFQQEWERYESFAGSRKNFLTEDVPALDLGTNPIQNSSGDGYQWALRSGIARLNYDFKGKYLLELNGRYDGSSRLSKENRYKFFPSFSAGWRFTDEGFLSGLKKVLYDGKARVSYGGLGNQYLSNMTGYAEYYAYLPVLTDVGSMPIGNQRTNGFAQTVSAGTNLSWETVQMLNIGLDLYFFEGRLSFVGDWFNKQTKNILLQVPQPDVLGISPSDVNAGSIENKGWEASLNWKDQIKDFNYGLTFQISDVKNKVLDMGDTPPAYGTNVNLVGYPSGSYYGLVATRLAQESDFEMVEGELVPTIPVFDSERSKFAPGDLVYEDINGDGKVTMEDDRKVLGNPFPRYTYSIRANMAWKGFDLSVFVQGVGKAVGYLYDNARHAFKSYSMYPQEIHLDRWTPENIDASYPRLIFGETYNTRVSSYWLEDASYVRLKNLQIGYTLPARLLEKIRVNKLRVYFSGDNLLTKTDFYYAYDPESPLSAGGYYPQVKTFVFGVNIGLK</sequence>
<dbReference type="SUPFAM" id="SSF56935">
    <property type="entry name" value="Porins"/>
    <property type="match status" value="1"/>
</dbReference>
<evidence type="ECO:0000313" key="10">
    <source>
        <dbReference type="Proteomes" id="UP000316614"/>
    </source>
</evidence>
<dbReference type="AlphaFoldDB" id="A0A514CNB2"/>
<dbReference type="InterPro" id="IPR012910">
    <property type="entry name" value="Plug_dom"/>
</dbReference>
<dbReference type="InterPro" id="IPR037066">
    <property type="entry name" value="Plug_dom_sf"/>
</dbReference>
<keyword evidence="3 7" id="KW-1134">Transmembrane beta strand</keyword>
<keyword evidence="2 7" id="KW-0813">Transport</keyword>
<evidence type="ECO:0000256" key="1">
    <source>
        <dbReference type="ARBA" id="ARBA00004571"/>
    </source>
</evidence>
<evidence type="ECO:0000256" key="3">
    <source>
        <dbReference type="ARBA" id="ARBA00022452"/>
    </source>
</evidence>
<feature type="domain" description="TonB-dependent receptor plug" evidence="8">
    <location>
        <begin position="222"/>
        <end position="327"/>
    </location>
</feature>